<reference evidence="5" key="1">
    <citation type="thesis" date="2020" institute="ProQuest LLC" country="789 East Eisenhower Parkway, Ann Arbor, MI, USA">
        <title>Comparative Genomics and Chromosome Evolution.</title>
        <authorList>
            <person name="Mudd A.B."/>
        </authorList>
    </citation>
    <scope>NUCLEOTIDE SEQUENCE</scope>
    <source>
        <strain evidence="5">1538</strain>
        <tissue evidence="5">Blood</tissue>
    </source>
</reference>
<proteinExistence type="predicted"/>
<comment type="caution">
    <text evidence="5">The sequence shown here is derived from an EMBL/GenBank/DDBJ whole genome shotgun (WGS) entry which is preliminary data.</text>
</comment>
<dbReference type="PANTHER" id="PTHR46647:SF1">
    <property type="entry name" value="RAB9 EFFECTOR PROTEIN WITH KELCH MOTIFS"/>
    <property type="match status" value="1"/>
</dbReference>
<protein>
    <recommendedName>
        <fullName evidence="4">Rab9 effector protein with kelch motifs</fullName>
    </recommendedName>
</protein>
<comment type="function">
    <text evidence="3">Rab9 effector required for endosome to trans-Golgi network (TGN) transport.</text>
</comment>
<gene>
    <name evidence="5" type="ORF">GDO54_018141</name>
</gene>
<accession>A0AAV3A4Q5</accession>
<dbReference type="EMBL" id="DYDO01000007">
    <property type="protein sequence ID" value="DBA21523.1"/>
    <property type="molecule type" value="Genomic_DNA"/>
</dbReference>
<evidence type="ECO:0000256" key="3">
    <source>
        <dbReference type="ARBA" id="ARBA00037224"/>
    </source>
</evidence>
<keyword evidence="2" id="KW-0677">Repeat</keyword>
<evidence type="ECO:0000313" key="6">
    <source>
        <dbReference type="Proteomes" id="UP001181693"/>
    </source>
</evidence>
<dbReference type="InterPro" id="IPR052124">
    <property type="entry name" value="Rab9_kelch_effector"/>
</dbReference>
<dbReference type="AlphaFoldDB" id="A0AAV3A4Q5"/>
<dbReference type="Proteomes" id="UP001181693">
    <property type="component" value="Unassembled WGS sequence"/>
</dbReference>
<sequence>MYTYKWDSPDWDGMLPRYEHASFMSTGNPGSIWVFGGAEQAKNQGSVQVLYPGSNNWKSPKVEGCIPSPRTFHTTSASIGDKLFVFGGGEKAADPVADKKLYVFDSANLMWTVPSTTGVPPKPRHGHIMVAVGTKLFVHGGMAGSTFYSDMFCIDTDTMKWEEIRVKGDVPLACAAHSALLWEKCIYIFGGLTETGPVSTMHRYDTENHTWTKMKFNSPSPAARLDHSMCLFPWKINMDLSDLENELDNIPEKREINLCAANKEMKSKKCSQVTLCLIFGGMDTNGELYNDCSVTALTK</sequence>
<dbReference type="PANTHER" id="PTHR46647">
    <property type="entry name" value="RAB9 EFFECTOR PROTEIN WITH KELCH MOTIFS"/>
    <property type="match status" value="1"/>
</dbReference>
<keyword evidence="1" id="KW-0880">Kelch repeat</keyword>
<dbReference type="InterPro" id="IPR015915">
    <property type="entry name" value="Kelch-typ_b-propeller"/>
</dbReference>
<name>A0AAV3A4Q5_PYXAD</name>
<keyword evidence="6" id="KW-1185">Reference proteome</keyword>
<dbReference type="Pfam" id="PF24681">
    <property type="entry name" value="Kelch_KLHDC2_KLHL20_DRC7"/>
    <property type="match status" value="1"/>
</dbReference>
<evidence type="ECO:0000256" key="4">
    <source>
        <dbReference type="ARBA" id="ARBA00039295"/>
    </source>
</evidence>
<evidence type="ECO:0000256" key="1">
    <source>
        <dbReference type="ARBA" id="ARBA00022441"/>
    </source>
</evidence>
<evidence type="ECO:0000256" key="2">
    <source>
        <dbReference type="ARBA" id="ARBA00022737"/>
    </source>
</evidence>
<organism evidence="5 6">
    <name type="scientific">Pyxicephalus adspersus</name>
    <name type="common">African bullfrog</name>
    <dbReference type="NCBI Taxonomy" id="30357"/>
    <lineage>
        <taxon>Eukaryota</taxon>
        <taxon>Metazoa</taxon>
        <taxon>Chordata</taxon>
        <taxon>Craniata</taxon>
        <taxon>Vertebrata</taxon>
        <taxon>Euteleostomi</taxon>
        <taxon>Amphibia</taxon>
        <taxon>Batrachia</taxon>
        <taxon>Anura</taxon>
        <taxon>Neobatrachia</taxon>
        <taxon>Ranoidea</taxon>
        <taxon>Pyxicephalidae</taxon>
        <taxon>Pyxicephalinae</taxon>
        <taxon>Pyxicephalus</taxon>
    </lineage>
</organism>
<dbReference type="SUPFAM" id="SSF117281">
    <property type="entry name" value="Kelch motif"/>
    <property type="match status" value="1"/>
</dbReference>
<dbReference type="Gene3D" id="2.120.10.80">
    <property type="entry name" value="Kelch-type beta propeller"/>
    <property type="match status" value="1"/>
</dbReference>
<evidence type="ECO:0000313" key="5">
    <source>
        <dbReference type="EMBL" id="DBA21523.1"/>
    </source>
</evidence>